<comment type="similarity">
    <text evidence="1">Belongs to the RMD1/sif2 family.</text>
</comment>
<feature type="domain" description="DUF155" evidence="2">
    <location>
        <begin position="6"/>
        <end position="167"/>
    </location>
</feature>
<proteinExistence type="inferred from homology"/>
<reference evidence="4" key="1">
    <citation type="journal article" date="2018" name="Nat. Microbiol.">
        <title>Leveraging single-cell genomics to expand the fungal tree of life.</title>
        <authorList>
            <person name="Ahrendt S.R."/>
            <person name="Quandt C.A."/>
            <person name="Ciobanu D."/>
            <person name="Clum A."/>
            <person name="Salamov A."/>
            <person name="Andreopoulos B."/>
            <person name="Cheng J.F."/>
            <person name="Woyke T."/>
            <person name="Pelin A."/>
            <person name="Henrissat B."/>
            <person name="Reynolds N.K."/>
            <person name="Benny G.L."/>
            <person name="Smith M.E."/>
            <person name="James T.Y."/>
            <person name="Grigoriev I.V."/>
        </authorList>
    </citation>
    <scope>NUCLEOTIDE SEQUENCE [LARGE SCALE GENOMIC DNA]</scope>
</reference>
<dbReference type="PANTHER" id="PTHR16255">
    <property type="entry name" value="REQUIRED FOR MEIOTIC NUCLEAR DIVISION PROTEIN 1 HOMOLOG"/>
    <property type="match status" value="1"/>
</dbReference>
<keyword evidence="4" id="KW-1185">Reference proteome</keyword>
<evidence type="ECO:0000313" key="3">
    <source>
        <dbReference type="EMBL" id="RKO91027.1"/>
    </source>
</evidence>
<feature type="non-terminal residue" evidence="3">
    <location>
        <position position="168"/>
    </location>
</feature>
<evidence type="ECO:0000256" key="1">
    <source>
        <dbReference type="ARBA" id="ARBA00008306"/>
    </source>
</evidence>
<evidence type="ECO:0000313" key="4">
    <source>
        <dbReference type="Proteomes" id="UP000269721"/>
    </source>
</evidence>
<dbReference type="OrthoDB" id="18302at2759"/>
<dbReference type="EMBL" id="KZ995264">
    <property type="protein sequence ID" value="RKO91027.1"/>
    <property type="molecule type" value="Genomic_DNA"/>
</dbReference>
<dbReference type="Pfam" id="PF02582">
    <property type="entry name" value="DUF155"/>
    <property type="match status" value="1"/>
</dbReference>
<organism evidence="3 4">
    <name type="scientific">Blyttiomyces helicus</name>
    <dbReference type="NCBI Taxonomy" id="388810"/>
    <lineage>
        <taxon>Eukaryota</taxon>
        <taxon>Fungi</taxon>
        <taxon>Fungi incertae sedis</taxon>
        <taxon>Chytridiomycota</taxon>
        <taxon>Chytridiomycota incertae sedis</taxon>
        <taxon>Chytridiomycetes</taxon>
        <taxon>Chytridiomycetes incertae sedis</taxon>
        <taxon>Blyttiomyces</taxon>
    </lineage>
</organism>
<accession>A0A4V1IRS0</accession>
<gene>
    <name evidence="3" type="ORF">BDK51DRAFT_13905</name>
</gene>
<dbReference type="InterPro" id="IPR003734">
    <property type="entry name" value="DUF155"/>
</dbReference>
<name>A0A4V1IRS0_9FUNG</name>
<dbReference type="InterPro" id="IPR051624">
    <property type="entry name" value="RMD1/Sad1-interacting"/>
</dbReference>
<dbReference type="AlphaFoldDB" id="A0A4V1IRS0"/>
<dbReference type="Proteomes" id="UP000269721">
    <property type="component" value="Unassembled WGS sequence"/>
</dbReference>
<dbReference type="GO" id="GO:0005739">
    <property type="term" value="C:mitochondrion"/>
    <property type="evidence" value="ECO:0007669"/>
    <property type="project" value="UniProtKB-ARBA"/>
</dbReference>
<evidence type="ECO:0000259" key="2">
    <source>
        <dbReference type="Pfam" id="PF02582"/>
    </source>
</evidence>
<dbReference type="PANTHER" id="PTHR16255:SF15">
    <property type="entry name" value="SPORULATION PROTEIN RMD1"/>
    <property type="match status" value="1"/>
</dbReference>
<protein>
    <recommendedName>
        <fullName evidence="2">DUF155 domain-containing protein</fullName>
    </recommendedName>
</protein>
<sequence>MIRSEVFIFDYGVTVLWNFSEVEELLYLRKIAGYATGAILSKEDVENEDFHYQYDLKGPYRPRIFNDMITLKSGNPLIKLTISHGLAQSAKLARFENVMEDTIDGATPLPRMMAKFGEVKMNRVDVMKIVGKLFKLRMDVNLVSNVLDTPELFWLEPELEGLYNAIRG</sequence>